<dbReference type="CDD" id="cd09272">
    <property type="entry name" value="RNase_HI_RT_Ty1"/>
    <property type="match status" value="1"/>
</dbReference>
<dbReference type="GO" id="GO:0005811">
    <property type="term" value="C:lipid droplet"/>
    <property type="evidence" value="ECO:0007669"/>
    <property type="project" value="InterPro"/>
</dbReference>
<sequence>MYCTFVGANLVTWRSKKQSVVARSSAKAWFRAVAHGICEVWWIKQLLEELKATSPLPMKVICDNKVGIAIAIAIAHNPVLHDRTKYVKVGKYFIKEKLENGLIVMPYMPMVEQVADILTKGLPKKQFDDLHLRRKFMKKINCIFLMLLVPVDFDICLYNYWQEDLYYPHPLVQDILWASLHKVLEPILGHWPGNKLREKALCTVMQHVHYEDENTRYICIGPVNKVLNMLCCWIEDPNSEAFKLHIPRIFDYLWIAEDGMKMQGYNGSQLWDTCFAVQAIISTNLGEEYGLTLRKAHQFIKNSQVLEDCPGDLKFRYRHISKGGWPFSTADNGWPTSDCTAEGLKAVLLLSKLPLETVGEPLDMEQLFDAVNVILSLQNADGGFATYELTRSYRWVELINPTETFGDVVIDYPCVECTSAAIQALTSFKKLYPEHRRHEIENCISKAAKFIEDIQAPDGSWYGSWGVCFTYGGWFGIKGLIAAGNTYSNCPCIRKACDYLLSKELASGGWGESYLSCQSKVYTNLPEDKPHNVNTAWAMLALIDAGQAGRDPNPLHRAARILINSQMKNGDFPQEEIMGAFNKNCTISYSAYRNIFPIWALGEYRSRVLHSS</sequence>
<accession>A0A438CIV6</accession>
<dbReference type="GO" id="GO:0031559">
    <property type="term" value="F:oxidosqualene cyclase activity"/>
    <property type="evidence" value="ECO:0007669"/>
    <property type="project" value="UniProtKB-ARBA"/>
</dbReference>
<comment type="caution">
    <text evidence="5">The sequence shown here is derived from an EMBL/GenBank/DDBJ whole genome shotgun (WGS) entry which is preliminary data.</text>
</comment>
<dbReference type="EC" id="5.4.99.-" evidence="3"/>
<dbReference type="InterPro" id="IPR002365">
    <property type="entry name" value="Terpene_synthase_CS"/>
</dbReference>
<evidence type="ECO:0000256" key="2">
    <source>
        <dbReference type="ARBA" id="ARBA00022737"/>
    </source>
</evidence>
<dbReference type="NCBIfam" id="TIGR01787">
    <property type="entry name" value="squalene_cyclas"/>
    <property type="match status" value="1"/>
</dbReference>
<dbReference type="EMBL" id="QGNW01002205">
    <property type="protein sequence ID" value="RVW23153.1"/>
    <property type="molecule type" value="Genomic_DNA"/>
</dbReference>
<dbReference type="PROSITE" id="PS01074">
    <property type="entry name" value="TERPENE_SYNTHASES"/>
    <property type="match status" value="1"/>
</dbReference>
<organism evidence="5 6">
    <name type="scientific">Vitis vinifera</name>
    <name type="common">Grape</name>
    <dbReference type="NCBI Taxonomy" id="29760"/>
    <lineage>
        <taxon>Eukaryota</taxon>
        <taxon>Viridiplantae</taxon>
        <taxon>Streptophyta</taxon>
        <taxon>Embryophyta</taxon>
        <taxon>Tracheophyta</taxon>
        <taxon>Spermatophyta</taxon>
        <taxon>Magnoliopsida</taxon>
        <taxon>eudicotyledons</taxon>
        <taxon>Gunneridae</taxon>
        <taxon>Pentapetalae</taxon>
        <taxon>rosids</taxon>
        <taxon>Vitales</taxon>
        <taxon>Vitaceae</taxon>
        <taxon>Viteae</taxon>
        <taxon>Vitis</taxon>
    </lineage>
</organism>
<gene>
    <name evidence="5" type="primary">CASBPX1_1</name>
    <name evidence="5" type="ORF">CK203_090246</name>
</gene>
<dbReference type="GO" id="GO:0016104">
    <property type="term" value="P:triterpenoid biosynthetic process"/>
    <property type="evidence" value="ECO:0007669"/>
    <property type="project" value="InterPro"/>
</dbReference>
<reference evidence="5 6" key="1">
    <citation type="journal article" date="2018" name="PLoS Genet.">
        <title>Population sequencing reveals clonal diversity and ancestral inbreeding in the grapevine cultivar Chardonnay.</title>
        <authorList>
            <person name="Roach M.J."/>
            <person name="Johnson D.L."/>
            <person name="Bohlmann J."/>
            <person name="van Vuuren H.J."/>
            <person name="Jones S.J."/>
            <person name="Pretorius I.S."/>
            <person name="Schmidt S.A."/>
            <person name="Borneman A.R."/>
        </authorList>
    </citation>
    <scope>NUCLEOTIDE SEQUENCE [LARGE SCALE GENOMIC DNA]</scope>
    <source>
        <strain evidence="6">cv. Chardonnay</strain>
        <tissue evidence="5">Leaf</tissue>
    </source>
</reference>
<dbReference type="PANTHER" id="PTHR11764:SF85">
    <property type="entry name" value="TERPENE CYCLASE_MUTASE FAMILY MEMBER"/>
    <property type="match status" value="1"/>
</dbReference>
<name>A0A438CIV6_VITVI</name>
<dbReference type="Pfam" id="PF13243">
    <property type="entry name" value="SQHop_cyclase_C"/>
    <property type="match status" value="1"/>
</dbReference>
<dbReference type="PANTHER" id="PTHR11764">
    <property type="entry name" value="TERPENE CYCLASE/MUTASE FAMILY MEMBER"/>
    <property type="match status" value="1"/>
</dbReference>
<keyword evidence="2" id="KW-0677">Repeat</keyword>
<dbReference type="InterPro" id="IPR008930">
    <property type="entry name" value="Terpenoid_cyclase/PrenylTrfase"/>
</dbReference>
<dbReference type="InterPro" id="IPR018333">
    <property type="entry name" value="Squalene_cyclase"/>
</dbReference>
<evidence type="ECO:0000256" key="3">
    <source>
        <dbReference type="RuleBase" id="RU362003"/>
    </source>
</evidence>
<evidence type="ECO:0000313" key="6">
    <source>
        <dbReference type="Proteomes" id="UP000288805"/>
    </source>
</evidence>
<proteinExistence type="inferred from homology"/>
<feature type="domain" description="Squalene cyclase C-terminal" evidence="4">
    <location>
        <begin position="268"/>
        <end position="605"/>
    </location>
</feature>
<comment type="similarity">
    <text evidence="1 3">Belongs to the terpene cyclase/mutase family.</text>
</comment>
<dbReference type="FunFam" id="1.50.10.20:FF:000011">
    <property type="entry name" value="Terpene cyclase/mutase family member"/>
    <property type="match status" value="1"/>
</dbReference>
<evidence type="ECO:0000313" key="5">
    <source>
        <dbReference type="EMBL" id="RVW23153.1"/>
    </source>
</evidence>
<dbReference type="SFLD" id="SFLDG01016">
    <property type="entry name" value="Prenyltransferase_Like_2"/>
    <property type="match status" value="1"/>
</dbReference>
<protein>
    <recommendedName>
        <fullName evidence="3">Terpene cyclase/mutase family member</fullName>
        <ecNumber evidence="3">5.4.99.-</ecNumber>
    </recommendedName>
</protein>
<dbReference type="Proteomes" id="UP000288805">
    <property type="component" value="Unassembled WGS sequence"/>
</dbReference>
<dbReference type="InterPro" id="IPR032696">
    <property type="entry name" value="SQ_cyclase_C"/>
</dbReference>
<evidence type="ECO:0000259" key="4">
    <source>
        <dbReference type="Pfam" id="PF13243"/>
    </source>
</evidence>
<evidence type="ECO:0000256" key="1">
    <source>
        <dbReference type="ARBA" id="ARBA00009755"/>
    </source>
</evidence>
<dbReference type="AlphaFoldDB" id="A0A438CIV6"/>
<dbReference type="SUPFAM" id="SSF48239">
    <property type="entry name" value="Terpenoid cyclases/Protein prenyltransferases"/>
    <property type="match status" value="1"/>
</dbReference>
<dbReference type="Gene3D" id="1.50.10.20">
    <property type="match status" value="1"/>
</dbReference>
<keyword evidence="3" id="KW-0413">Isomerase</keyword>